<protein>
    <recommendedName>
        <fullName evidence="4">Methyltransferase small domain-containing protein</fullName>
    </recommendedName>
</protein>
<keyword evidence="1" id="KW-1133">Transmembrane helix</keyword>
<sequence length="103" mass="11032">MVAVPTNAAECSLCDLVESSAPTTRSRRNLILPALISGGLFIGLGSYLTGAFMAPAFRRICLPYLPATPRQINNLLIMLSREKEPLGRLVDLGSGDGRVVSCR</sequence>
<dbReference type="AlphaFoldDB" id="A0A448X0J1"/>
<evidence type="ECO:0008006" key="4">
    <source>
        <dbReference type="Google" id="ProtNLM"/>
    </source>
</evidence>
<evidence type="ECO:0000256" key="1">
    <source>
        <dbReference type="SAM" id="Phobius"/>
    </source>
</evidence>
<dbReference type="OrthoDB" id="66144at2759"/>
<keyword evidence="1" id="KW-0812">Transmembrane</keyword>
<evidence type="ECO:0000313" key="2">
    <source>
        <dbReference type="EMBL" id="VEL25010.1"/>
    </source>
</evidence>
<keyword evidence="1" id="KW-0472">Membrane</keyword>
<organism evidence="2 3">
    <name type="scientific">Protopolystoma xenopodis</name>
    <dbReference type="NCBI Taxonomy" id="117903"/>
    <lineage>
        <taxon>Eukaryota</taxon>
        <taxon>Metazoa</taxon>
        <taxon>Spiralia</taxon>
        <taxon>Lophotrochozoa</taxon>
        <taxon>Platyhelminthes</taxon>
        <taxon>Monogenea</taxon>
        <taxon>Polyopisthocotylea</taxon>
        <taxon>Polystomatidea</taxon>
        <taxon>Polystomatidae</taxon>
        <taxon>Protopolystoma</taxon>
    </lineage>
</organism>
<proteinExistence type="predicted"/>
<accession>A0A448X0J1</accession>
<evidence type="ECO:0000313" key="3">
    <source>
        <dbReference type="Proteomes" id="UP000784294"/>
    </source>
</evidence>
<dbReference type="EMBL" id="CAAALY010071119">
    <property type="protein sequence ID" value="VEL25010.1"/>
    <property type="molecule type" value="Genomic_DNA"/>
</dbReference>
<comment type="caution">
    <text evidence="2">The sequence shown here is derived from an EMBL/GenBank/DDBJ whole genome shotgun (WGS) entry which is preliminary data.</text>
</comment>
<gene>
    <name evidence="2" type="ORF">PXEA_LOCUS18450</name>
</gene>
<keyword evidence="3" id="KW-1185">Reference proteome</keyword>
<dbReference type="Proteomes" id="UP000784294">
    <property type="component" value="Unassembled WGS sequence"/>
</dbReference>
<feature type="transmembrane region" description="Helical" evidence="1">
    <location>
        <begin position="30"/>
        <end position="49"/>
    </location>
</feature>
<reference evidence="2" key="1">
    <citation type="submission" date="2018-11" db="EMBL/GenBank/DDBJ databases">
        <authorList>
            <consortium name="Pathogen Informatics"/>
        </authorList>
    </citation>
    <scope>NUCLEOTIDE SEQUENCE</scope>
</reference>
<name>A0A448X0J1_9PLAT</name>